<dbReference type="Gene3D" id="3.40.50.1820">
    <property type="entry name" value="alpha/beta hydrolase"/>
    <property type="match status" value="1"/>
</dbReference>
<keyword evidence="3 6" id="KW-0378">Hydrolase</keyword>
<dbReference type="EMBL" id="KI981274">
    <property type="protein sequence ID" value="EXA28912.1"/>
    <property type="molecule type" value="Genomic_DNA"/>
</dbReference>
<feature type="domain" description="Epoxide hydrolase N-terminal" evidence="5">
    <location>
        <begin position="7"/>
        <end position="118"/>
    </location>
</feature>
<dbReference type="Pfam" id="PF06441">
    <property type="entry name" value="EHN"/>
    <property type="match status" value="1"/>
</dbReference>
<dbReference type="InterPro" id="IPR010497">
    <property type="entry name" value="Epoxide_hydro_N"/>
</dbReference>
<dbReference type="InterPro" id="IPR016292">
    <property type="entry name" value="Epoxide_hydrolase"/>
</dbReference>
<feature type="active site" description="Nucleophile" evidence="4">
    <location>
        <position position="182"/>
    </location>
</feature>
<evidence type="ECO:0000256" key="1">
    <source>
        <dbReference type="ARBA" id="ARBA00010088"/>
    </source>
</evidence>
<dbReference type="SUPFAM" id="SSF53474">
    <property type="entry name" value="alpha/beta-Hydrolases"/>
    <property type="match status" value="1"/>
</dbReference>
<proteinExistence type="inferred from homology"/>
<comment type="similarity">
    <text evidence="1">Belongs to the peptidase S33 family.</text>
</comment>
<feature type="active site" description="Proton acceptor" evidence="4">
    <location>
        <position position="373"/>
    </location>
</feature>
<name>W9NG14_FUSOX</name>
<feature type="active site" description="Proton donor" evidence="4">
    <location>
        <position position="316"/>
    </location>
</feature>
<dbReference type="Proteomes" id="UP000030751">
    <property type="component" value="Unassembled WGS sequence"/>
</dbReference>
<evidence type="ECO:0000313" key="6">
    <source>
        <dbReference type="EMBL" id="EXA28912.1"/>
    </source>
</evidence>
<dbReference type="InterPro" id="IPR000639">
    <property type="entry name" value="Epox_hydrolase-like"/>
</dbReference>
<evidence type="ECO:0000256" key="3">
    <source>
        <dbReference type="ARBA" id="ARBA00022801"/>
    </source>
</evidence>
<dbReference type="HOGENOM" id="CLU_019414_0_2_1"/>
<dbReference type="PANTHER" id="PTHR21661:SF35">
    <property type="entry name" value="EPOXIDE HYDROLASE"/>
    <property type="match status" value="1"/>
</dbReference>
<dbReference type="OrthoDB" id="7130006at2759"/>
<gene>
    <name evidence="6" type="ORF">FOVG_19519</name>
</gene>
<protein>
    <submittedName>
        <fullName evidence="6">Microsomal epoxide hydrolase</fullName>
    </submittedName>
</protein>
<dbReference type="GO" id="GO:0097176">
    <property type="term" value="P:epoxide metabolic process"/>
    <property type="evidence" value="ECO:0007669"/>
    <property type="project" value="TreeGrafter"/>
</dbReference>
<dbReference type="PANTHER" id="PTHR21661">
    <property type="entry name" value="EPOXIDE HYDROLASE 1-RELATED"/>
    <property type="match status" value="1"/>
</dbReference>
<keyword evidence="2" id="KW-0058">Aromatic hydrocarbons catabolism</keyword>
<sequence length="406" mass="45613">MAGQSDIEPFKIAVPDSAIKLLKNKLAVSTFPDESEFSDDWAFGASLSDIKRLAKRWQDGFDWRKHEAKLNELPQFTTAISVDGFDDLMLHFVHQRSSKPGAIPLLFCHGWPGSFLEVTKILSLLTEPENGQAFHVVAPSLPNFGFSDGVSKPGFSIPQYAEVMHNVMLKLGYRQYVNQGGDWGYNITRLMGVLFPESCLATHINFAYITEPPSTKEDPLQAAKSAVQPYTEEEKAGIERSQWLQKEGIGYNLLQSTKPSTLAFALRDSPVALLAWIYEKLHDWTDSYPWTDDEVLTWISIYQFSKAGPQASAYIYYESVHSHKETTKKGYGYIPGIHLGVSIFPKDLAIPPSAWVPSLGPIVFLKRHPEGGHFAAYEKPEALTEDLREMFKHDMLDEVVRGLAKL</sequence>
<dbReference type="InterPro" id="IPR029058">
    <property type="entry name" value="AB_hydrolase_fold"/>
</dbReference>
<dbReference type="PIRSF" id="PIRSF001112">
    <property type="entry name" value="Epoxide_hydrolase"/>
    <property type="match status" value="1"/>
</dbReference>
<evidence type="ECO:0000259" key="5">
    <source>
        <dbReference type="Pfam" id="PF06441"/>
    </source>
</evidence>
<dbReference type="GO" id="GO:0004301">
    <property type="term" value="F:epoxide hydrolase activity"/>
    <property type="evidence" value="ECO:0007669"/>
    <property type="project" value="TreeGrafter"/>
</dbReference>
<reference evidence="6" key="2">
    <citation type="submission" date="2014-02" db="EMBL/GenBank/DDBJ databases">
        <title>Annotation of the Genome Sequence of Fusarium oxysporum HDV247.</title>
        <authorList>
            <consortium name="The Broad Institute Genomics Platform"/>
            <person name="Ma L.-J."/>
            <person name="Corby-Kistler H."/>
            <person name="Broz K."/>
            <person name="Gale L.R."/>
            <person name="Jonkers W."/>
            <person name="O'Donnell K."/>
            <person name="Ploetz R."/>
            <person name="Steinberg C."/>
            <person name="Schwartz D.C."/>
            <person name="VanEtten H."/>
            <person name="Zhou S."/>
            <person name="Young S.K."/>
            <person name="Zeng Q."/>
            <person name="Gargeya S."/>
            <person name="Fitzgerald M."/>
            <person name="Abouelleil A."/>
            <person name="Alvarado L."/>
            <person name="Chapman S.B."/>
            <person name="Gainer-Dewar J."/>
            <person name="Goldberg J."/>
            <person name="Griggs A."/>
            <person name="Gujja S."/>
            <person name="Hansen M."/>
            <person name="Howarth C."/>
            <person name="Imamovic A."/>
            <person name="Ireland A."/>
            <person name="Larimer J."/>
            <person name="McCowan C."/>
            <person name="Murphy C."/>
            <person name="Pearson M."/>
            <person name="Poon T.W."/>
            <person name="Priest M."/>
            <person name="Roberts A."/>
            <person name="Saif S."/>
            <person name="Shea T."/>
            <person name="Sykes S."/>
            <person name="Wortman J."/>
            <person name="Nusbaum C."/>
            <person name="Birren B."/>
        </authorList>
    </citation>
    <scope>NUCLEOTIDE SEQUENCE</scope>
    <source>
        <strain evidence="6">HDV247</strain>
    </source>
</reference>
<evidence type="ECO:0000256" key="2">
    <source>
        <dbReference type="ARBA" id="ARBA00022797"/>
    </source>
</evidence>
<accession>W9NG14</accession>
<reference evidence="6" key="1">
    <citation type="submission" date="2011-10" db="EMBL/GenBank/DDBJ databases">
        <title>The Genome Sequence of Fusarium oxysporum HDV247.</title>
        <authorList>
            <consortium name="The Broad Institute Genome Sequencing Platform"/>
            <person name="Ma L.-J."/>
            <person name="Gale L.R."/>
            <person name="Schwartz D.C."/>
            <person name="Zhou S."/>
            <person name="Corby-Kistler H."/>
            <person name="Young S.K."/>
            <person name="Zeng Q."/>
            <person name="Gargeya S."/>
            <person name="Fitzgerald M."/>
            <person name="Haas B."/>
            <person name="Abouelleil A."/>
            <person name="Alvarado L."/>
            <person name="Arachchi H.M."/>
            <person name="Berlin A."/>
            <person name="Brown A."/>
            <person name="Chapman S.B."/>
            <person name="Chen Z."/>
            <person name="Dunbar C."/>
            <person name="Freedman E."/>
            <person name="Gearin G."/>
            <person name="Goldberg J."/>
            <person name="Griggs A."/>
            <person name="Gujja S."/>
            <person name="Heiman D."/>
            <person name="Howarth C."/>
            <person name="Larson L."/>
            <person name="Lui A."/>
            <person name="MacDonald P.J.P."/>
            <person name="Montmayeur A."/>
            <person name="Murphy C."/>
            <person name="Neiman D."/>
            <person name="Pearson M."/>
            <person name="Priest M."/>
            <person name="Roberts A."/>
            <person name="Saif S."/>
            <person name="Shea T."/>
            <person name="Shenoy N."/>
            <person name="Sisk P."/>
            <person name="Stolte C."/>
            <person name="Sykes S."/>
            <person name="Wortman J."/>
            <person name="Nusbaum C."/>
            <person name="Birren B."/>
        </authorList>
    </citation>
    <scope>NUCLEOTIDE SEQUENCE [LARGE SCALE GENOMIC DNA]</scope>
    <source>
        <strain evidence="6">HDV247</strain>
    </source>
</reference>
<dbReference type="PRINTS" id="PR00412">
    <property type="entry name" value="EPOXHYDRLASE"/>
</dbReference>
<dbReference type="AlphaFoldDB" id="W9NG14"/>
<evidence type="ECO:0000256" key="4">
    <source>
        <dbReference type="PIRSR" id="PIRSR001112-1"/>
    </source>
</evidence>
<organism evidence="6">
    <name type="scientific">Fusarium oxysporum f. sp. pisi HDV247</name>
    <dbReference type="NCBI Taxonomy" id="1080344"/>
    <lineage>
        <taxon>Eukaryota</taxon>
        <taxon>Fungi</taxon>
        <taxon>Dikarya</taxon>
        <taxon>Ascomycota</taxon>
        <taxon>Pezizomycotina</taxon>
        <taxon>Sordariomycetes</taxon>
        <taxon>Hypocreomycetidae</taxon>
        <taxon>Hypocreales</taxon>
        <taxon>Nectriaceae</taxon>
        <taxon>Fusarium</taxon>
        <taxon>Fusarium oxysporum species complex</taxon>
    </lineage>
</organism>